<keyword evidence="1" id="KW-0032">Aminotransferase</keyword>
<organism evidence="1 2">
    <name type="scientific">Dunaliella salina</name>
    <name type="common">Green alga</name>
    <name type="synonym">Protococcus salinus</name>
    <dbReference type="NCBI Taxonomy" id="3046"/>
    <lineage>
        <taxon>Eukaryota</taxon>
        <taxon>Viridiplantae</taxon>
        <taxon>Chlorophyta</taxon>
        <taxon>core chlorophytes</taxon>
        <taxon>Chlorophyceae</taxon>
        <taxon>CS clade</taxon>
        <taxon>Chlamydomonadales</taxon>
        <taxon>Dunaliellaceae</taxon>
        <taxon>Dunaliella</taxon>
    </lineage>
</organism>
<dbReference type="GO" id="GO:0008483">
    <property type="term" value="F:transaminase activity"/>
    <property type="evidence" value="ECO:0007669"/>
    <property type="project" value="UniProtKB-KW"/>
</dbReference>
<keyword evidence="2" id="KW-1185">Reference proteome</keyword>
<gene>
    <name evidence="1" type="ORF">DUNSADRAFT_11972</name>
</gene>
<dbReference type="InterPro" id="IPR001544">
    <property type="entry name" value="Aminotrans_IV"/>
</dbReference>
<dbReference type="EMBL" id="MU069889">
    <property type="protein sequence ID" value="KAF5832215.1"/>
    <property type="molecule type" value="Genomic_DNA"/>
</dbReference>
<dbReference type="PANTHER" id="PTHR47703:SF2">
    <property type="entry name" value="D-AMINOACID AMINOTRANSFERASE-LIKE PLP-DEPENDENT ENZYMES SUPERFAMILY PROTEIN"/>
    <property type="match status" value="1"/>
</dbReference>
<dbReference type="Proteomes" id="UP000815325">
    <property type="component" value="Unassembled WGS sequence"/>
</dbReference>
<reference evidence="1" key="1">
    <citation type="submission" date="2017-08" db="EMBL/GenBank/DDBJ databases">
        <authorList>
            <person name="Polle J.E."/>
            <person name="Barry K."/>
            <person name="Cushman J."/>
            <person name="Schmutz J."/>
            <person name="Tran D."/>
            <person name="Hathwaick L.T."/>
            <person name="Yim W.C."/>
            <person name="Jenkins J."/>
            <person name="Mckie-Krisberg Z.M."/>
            <person name="Prochnik S."/>
            <person name="Lindquist E."/>
            <person name="Dockter R.B."/>
            <person name="Adam C."/>
            <person name="Molina H."/>
            <person name="Bunkerborg J."/>
            <person name="Jin E."/>
            <person name="Buchheim M."/>
            <person name="Magnuson J."/>
        </authorList>
    </citation>
    <scope>NUCLEOTIDE SEQUENCE</scope>
    <source>
        <strain evidence="1">CCAP 19/18</strain>
    </source>
</reference>
<comment type="caution">
    <text evidence="1">The sequence shown here is derived from an EMBL/GenBank/DDBJ whole genome shotgun (WGS) entry which is preliminary data.</text>
</comment>
<accession>A0ABQ7GC80</accession>
<proteinExistence type="predicted"/>
<dbReference type="InterPro" id="IPR043132">
    <property type="entry name" value="BCAT-like_C"/>
</dbReference>
<dbReference type="Pfam" id="PF01063">
    <property type="entry name" value="Aminotran_4"/>
    <property type="match status" value="1"/>
</dbReference>
<dbReference type="SUPFAM" id="SSF56752">
    <property type="entry name" value="D-aminoacid aminotransferase-like PLP-dependent enzymes"/>
    <property type="match status" value="1"/>
</dbReference>
<dbReference type="InterPro" id="IPR036038">
    <property type="entry name" value="Aminotransferase-like"/>
</dbReference>
<keyword evidence="1" id="KW-0808">Transferase</keyword>
<dbReference type="Gene3D" id="3.20.10.10">
    <property type="entry name" value="D-amino Acid Aminotransferase, subunit A, domain 2"/>
    <property type="match status" value="1"/>
</dbReference>
<sequence>MFRSAGGHTSREQALSGLVFSPGRFLSEFKGGNSVYTAALVNQGLQVVDWTLHEERLASGMQALHAENASNYKAVFDGLPQEPQAVLRAVQAVVNPLVERCVEELAMAVGKGRTGMLIVLLVNNGMGTSDHHASPAQGVPALEAQALVAPCNIPPFDHAVQAAIIGRPRSLPHVKHTNWVQERKPLEQQKPKDNCAEVLLMDESGGILEGLVTNFCVICDHPSLPGLALMTAGGSHPALEGIMAKRVGDACAKLGIPVIKEPPRAGSRHTWREAFLTNCIRGLQPLSRVSCLPGNAWGHDPWDFELPNAPGPITRALNEHIRPPESLAGCCS</sequence>
<dbReference type="PANTHER" id="PTHR47703">
    <property type="entry name" value="D-AMINOACID AMINOTRANSFERASE-LIKE PLP-DEPENDENT ENZYMES SUPERFAMILY PROTEIN"/>
    <property type="match status" value="1"/>
</dbReference>
<protein>
    <submittedName>
        <fullName evidence="1">Aminotransferase</fullName>
    </submittedName>
</protein>
<evidence type="ECO:0000313" key="2">
    <source>
        <dbReference type="Proteomes" id="UP000815325"/>
    </source>
</evidence>
<name>A0ABQ7GC80_DUNSA</name>
<evidence type="ECO:0000313" key="1">
    <source>
        <dbReference type="EMBL" id="KAF5832215.1"/>
    </source>
</evidence>